<keyword evidence="5" id="KW-1133">Transmembrane helix</keyword>
<proteinExistence type="inferred from homology"/>
<dbReference type="InterPro" id="IPR004089">
    <property type="entry name" value="MCPsignal_dom"/>
</dbReference>
<evidence type="ECO:0000256" key="2">
    <source>
        <dbReference type="ARBA" id="ARBA00029447"/>
    </source>
</evidence>
<keyword evidence="5" id="KW-0472">Membrane</keyword>
<keyword evidence="8" id="KW-1185">Reference proteome</keyword>
<dbReference type="PRINTS" id="PR00260">
    <property type="entry name" value="CHEMTRNSDUCR"/>
</dbReference>
<evidence type="ECO:0000256" key="4">
    <source>
        <dbReference type="SAM" id="Coils"/>
    </source>
</evidence>
<keyword evidence="1 3" id="KW-0807">Transducer</keyword>
<dbReference type="Proteomes" id="UP000323824">
    <property type="component" value="Chromosome"/>
</dbReference>
<name>A0A5C1QDS4_9SPIO</name>
<evidence type="ECO:0000259" key="6">
    <source>
        <dbReference type="PROSITE" id="PS50111"/>
    </source>
</evidence>
<feature type="transmembrane region" description="Helical" evidence="5">
    <location>
        <begin position="325"/>
        <end position="347"/>
    </location>
</feature>
<dbReference type="GO" id="GO:0016020">
    <property type="term" value="C:membrane"/>
    <property type="evidence" value="ECO:0007669"/>
    <property type="project" value="InterPro"/>
</dbReference>
<keyword evidence="4" id="KW-0175">Coiled coil</keyword>
<dbReference type="KEGG" id="sper:EW093_09205"/>
<feature type="coiled-coil region" evidence="4">
    <location>
        <begin position="689"/>
        <end position="716"/>
    </location>
</feature>
<dbReference type="AlphaFoldDB" id="A0A5C1QDS4"/>
<dbReference type="EMBL" id="CP035807">
    <property type="protein sequence ID" value="QEN04874.1"/>
    <property type="molecule type" value="Genomic_DNA"/>
</dbReference>
<evidence type="ECO:0000313" key="8">
    <source>
        <dbReference type="Proteomes" id="UP000323824"/>
    </source>
</evidence>
<protein>
    <recommendedName>
        <fullName evidence="6">Methyl-accepting transducer domain-containing protein</fullName>
    </recommendedName>
</protein>
<dbReference type="InterPro" id="IPR004090">
    <property type="entry name" value="Chemotax_Me-accpt_rcpt"/>
</dbReference>
<dbReference type="GO" id="GO:0004888">
    <property type="term" value="F:transmembrane signaling receptor activity"/>
    <property type="evidence" value="ECO:0007669"/>
    <property type="project" value="InterPro"/>
</dbReference>
<dbReference type="RefSeq" id="WP_149568115.1">
    <property type="nucleotide sequence ID" value="NZ_CP035807.1"/>
</dbReference>
<feature type="transmembrane region" description="Helical" evidence="5">
    <location>
        <begin position="300"/>
        <end position="318"/>
    </location>
</feature>
<sequence>MKKNMYIILILLIISTNLWSQNLIDSQYKINYSELNPGKYLETNWQNWQNWDGISFSGDKSNFNRMITLKNSFNVPSELNNKLLGLSIETTPYPVRVYINNYLILQSGSIEDRPIANGFTSDAQLISPNILKKSGNQITVEIYPYGYLVPFKNLVVSTYQEVSRANFWKNFFSSYLIRAISVIGFLMSLYFLFLYITADSKKFSFILFSLLNFSLMLAYAEISLAYNFVNELTIMKISKIGFLLAVTFLMNFVIEYTNTKRFKKTLIYSTSIFSIVFIIIVIMQKSRFAVDNILSIMTGYYFPIVVLTTLFITVVASIKTKRRDIIILLVAFLLFVGTIFHDLIYVVINEIPYTYLIPYGFIIYILAMFLNITNEQNKIAKKSKKQAEDIKKINSSQIEMIEGIKTITSIIKESELDLKEKINQSTQIITENSSTNKKVTKEIKEQVSNIEKTLPVIKIQLGNSIDEILEAVISQTEFAINIEKTLNTITEKMNKNQKNIDDTHKKSSNLSSIAESNKATIINSSNAVKTIQEHAKVISDVLEGIMDISERTDLLAVNAAIESAHAGDAGKGFAVVANEVRNLSSQSKTQVETSSQKLAAMGKAIQETSDLSIQVERGLFAIIDEALSSSSLMDITRLNIEDQYKETASLLASIKTLVDETSTIKILSESNKSINNDVQNTLIKFKDMLESTFILIESQEEQIENLRETIASIERLFKKSSSHSQELSLLLNN</sequence>
<feature type="domain" description="Methyl-accepting transducer" evidence="6">
    <location>
        <begin position="460"/>
        <end position="587"/>
    </location>
</feature>
<feature type="transmembrane region" description="Helical" evidence="5">
    <location>
        <begin position="266"/>
        <end position="284"/>
    </location>
</feature>
<accession>A0A5C1QDS4</accession>
<gene>
    <name evidence="7" type="ORF">EW093_09205</name>
</gene>
<evidence type="ECO:0000256" key="1">
    <source>
        <dbReference type="ARBA" id="ARBA00023224"/>
    </source>
</evidence>
<feature type="transmembrane region" description="Helical" evidence="5">
    <location>
        <begin position="234"/>
        <end position="254"/>
    </location>
</feature>
<organism evidence="7 8">
    <name type="scientific">Thiospirochaeta perfilievii</name>
    <dbReference type="NCBI Taxonomy" id="252967"/>
    <lineage>
        <taxon>Bacteria</taxon>
        <taxon>Pseudomonadati</taxon>
        <taxon>Spirochaetota</taxon>
        <taxon>Spirochaetia</taxon>
        <taxon>Spirochaetales</taxon>
        <taxon>Spirochaetaceae</taxon>
        <taxon>Thiospirochaeta</taxon>
    </lineage>
</organism>
<feature type="transmembrane region" description="Helical" evidence="5">
    <location>
        <begin position="353"/>
        <end position="372"/>
    </location>
</feature>
<evidence type="ECO:0000256" key="3">
    <source>
        <dbReference type="PROSITE-ProRule" id="PRU00284"/>
    </source>
</evidence>
<evidence type="ECO:0000256" key="5">
    <source>
        <dbReference type="SAM" id="Phobius"/>
    </source>
</evidence>
<dbReference type="PANTHER" id="PTHR32089">
    <property type="entry name" value="METHYL-ACCEPTING CHEMOTAXIS PROTEIN MCPB"/>
    <property type="match status" value="1"/>
</dbReference>
<dbReference type="GO" id="GO:0007165">
    <property type="term" value="P:signal transduction"/>
    <property type="evidence" value="ECO:0007669"/>
    <property type="project" value="UniProtKB-KW"/>
</dbReference>
<dbReference type="OrthoDB" id="371391at2"/>
<reference evidence="7 8" key="1">
    <citation type="submission" date="2019-02" db="EMBL/GenBank/DDBJ databases">
        <authorList>
            <person name="Fomenkov A."/>
            <person name="Dubinina G."/>
            <person name="Grabovich M."/>
            <person name="Vincze T."/>
            <person name="Roberts R.J."/>
        </authorList>
    </citation>
    <scope>NUCLEOTIDE SEQUENCE [LARGE SCALE GENOMIC DNA]</scope>
    <source>
        <strain evidence="7 8">P</strain>
    </source>
</reference>
<dbReference type="SMART" id="SM00283">
    <property type="entry name" value="MA"/>
    <property type="match status" value="1"/>
</dbReference>
<dbReference type="PROSITE" id="PS50111">
    <property type="entry name" value="CHEMOTAXIS_TRANSDUC_2"/>
    <property type="match status" value="1"/>
</dbReference>
<dbReference type="Gene3D" id="1.10.287.950">
    <property type="entry name" value="Methyl-accepting chemotaxis protein"/>
    <property type="match status" value="1"/>
</dbReference>
<comment type="similarity">
    <text evidence="2">Belongs to the methyl-accepting chemotaxis (MCP) protein family.</text>
</comment>
<dbReference type="Pfam" id="PF00015">
    <property type="entry name" value="MCPsignal"/>
    <property type="match status" value="1"/>
</dbReference>
<feature type="transmembrane region" description="Helical" evidence="5">
    <location>
        <begin position="175"/>
        <end position="196"/>
    </location>
</feature>
<dbReference type="PANTHER" id="PTHR32089:SF112">
    <property type="entry name" value="LYSOZYME-LIKE PROTEIN-RELATED"/>
    <property type="match status" value="1"/>
</dbReference>
<keyword evidence="5" id="KW-0812">Transmembrane</keyword>
<evidence type="ECO:0000313" key="7">
    <source>
        <dbReference type="EMBL" id="QEN04874.1"/>
    </source>
</evidence>
<dbReference type="SUPFAM" id="SSF58104">
    <property type="entry name" value="Methyl-accepting chemotaxis protein (MCP) signaling domain"/>
    <property type="match status" value="1"/>
</dbReference>
<dbReference type="GO" id="GO:0006935">
    <property type="term" value="P:chemotaxis"/>
    <property type="evidence" value="ECO:0007669"/>
    <property type="project" value="InterPro"/>
</dbReference>
<feature type="transmembrane region" description="Helical" evidence="5">
    <location>
        <begin position="203"/>
        <end position="222"/>
    </location>
</feature>
<reference evidence="7 8" key="2">
    <citation type="submission" date="2019-09" db="EMBL/GenBank/DDBJ databases">
        <title>Complete Genome Sequence and Methylome Analysis of free living Spirochaetas.</title>
        <authorList>
            <person name="Leshcheva N."/>
            <person name="Mikheeva N."/>
        </authorList>
    </citation>
    <scope>NUCLEOTIDE SEQUENCE [LARGE SCALE GENOMIC DNA]</scope>
    <source>
        <strain evidence="7 8">P</strain>
    </source>
</reference>